<dbReference type="OrthoDB" id="416437at2759"/>
<keyword evidence="1" id="KW-0227">DNA damage</keyword>
<dbReference type="Gene3D" id="3.40.50.300">
    <property type="entry name" value="P-loop containing nucleotide triphosphate hydrolases"/>
    <property type="match status" value="1"/>
</dbReference>
<dbReference type="GO" id="GO:0000723">
    <property type="term" value="P:telomere maintenance"/>
    <property type="evidence" value="ECO:0007669"/>
    <property type="project" value="InterPro"/>
</dbReference>
<dbReference type="SUPFAM" id="SSF52540">
    <property type="entry name" value="P-loop containing nucleoside triphosphate hydrolases"/>
    <property type="match status" value="2"/>
</dbReference>
<feature type="domain" description="DNA helicase Pif1-like 2B" evidence="3">
    <location>
        <begin position="333"/>
        <end position="364"/>
    </location>
</feature>
<dbReference type="Pfam" id="PF05970">
    <property type="entry name" value="PIF1"/>
    <property type="match status" value="1"/>
</dbReference>
<sequence>MFGDLGERFVDRTHDWFEDSAVFPKSCREYQKFIDKTKIQSYDFEKATPMCWSPPTKSQKKVLQTVNKFLDLPNYEQLASPLKLLIVGTAGSGKSWVIEEIVSAFRARGKQSLITAATGPASHLIGGVTLHNAFSVPFLRDENWEDLTAKTTPSEKLISRLRDVDLLIIDEVTLLGAGFLNFINKQLQLCHDVLQPFGHASVILVGDIPSQIPPIGDVALYRDPSKYNKFIQDGISLYLGFKNIIVLREKLLYNLRRKQIGPYDIQVLRSRLEKNVDPDILLNEFRDCLRIFPRRSMCNAYNRQKILAEGMPVIKIGVKQIPSSPQMQDFEPLVLGKGVKVMLTRNLDTNRGLTTGARGVVRGLLWDKKKTPGNDIPSVILVEFEKKVFGPRIENN</sequence>
<organism evidence="4 5">
    <name type="scientific">Folsomia candida</name>
    <name type="common">Springtail</name>
    <dbReference type="NCBI Taxonomy" id="158441"/>
    <lineage>
        <taxon>Eukaryota</taxon>
        <taxon>Metazoa</taxon>
        <taxon>Ecdysozoa</taxon>
        <taxon>Arthropoda</taxon>
        <taxon>Hexapoda</taxon>
        <taxon>Collembola</taxon>
        <taxon>Entomobryomorpha</taxon>
        <taxon>Isotomoidea</taxon>
        <taxon>Isotomidae</taxon>
        <taxon>Proisotominae</taxon>
        <taxon>Folsomia</taxon>
    </lineage>
</organism>
<proteinExistence type="inferred from homology"/>
<dbReference type="InterPro" id="IPR051055">
    <property type="entry name" value="PIF1_helicase"/>
</dbReference>
<comment type="similarity">
    <text evidence="1">Belongs to the helicase family.</text>
</comment>
<dbReference type="GO" id="GO:0005524">
    <property type="term" value="F:ATP binding"/>
    <property type="evidence" value="ECO:0007669"/>
    <property type="project" value="UniProtKB-KW"/>
</dbReference>
<evidence type="ECO:0000259" key="2">
    <source>
        <dbReference type="Pfam" id="PF05970"/>
    </source>
</evidence>
<dbReference type="Proteomes" id="UP000198287">
    <property type="component" value="Unassembled WGS sequence"/>
</dbReference>
<dbReference type="OMA" id="RYGSSEM"/>
<accession>A0A226DRQ3</accession>
<keyword evidence="1" id="KW-0234">DNA repair</keyword>
<evidence type="ECO:0000259" key="3">
    <source>
        <dbReference type="Pfam" id="PF21530"/>
    </source>
</evidence>
<feature type="domain" description="DNA helicase Pif1-like DEAD-box helicase" evidence="2">
    <location>
        <begin position="80"/>
        <end position="216"/>
    </location>
</feature>
<dbReference type="EMBL" id="LNIX01000013">
    <property type="protein sequence ID" value="OXA47371.1"/>
    <property type="molecule type" value="Genomic_DNA"/>
</dbReference>
<dbReference type="PANTHER" id="PTHR47642">
    <property type="entry name" value="ATP-DEPENDENT DNA HELICASE"/>
    <property type="match status" value="1"/>
</dbReference>
<keyword evidence="1 4" id="KW-0347">Helicase</keyword>
<reference evidence="4 5" key="1">
    <citation type="submission" date="2015-12" db="EMBL/GenBank/DDBJ databases">
        <title>The genome of Folsomia candida.</title>
        <authorList>
            <person name="Faddeeva A."/>
            <person name="Derks M.F."/>
            <person name="Anvar Y."/>
            <person name="Smit S."/>
            <person name="Van Straalen N."/>
            <person name="Roelofs D."/>
        </authorList>
    </citation>
    <scope>NUCLEOTIDE SEQUENCE [LARGE SCALE GENOMIC DNA]</scope>
    <source>
        <strain evidence="4 5">VU population</strain>
        <tissue evidence="4">Whole body</tissue>
    </source>
</reference>
<dbReference type="InterPro" id="IPR049163">
    <property type="entry name" value="Pif1-like_2B_dom"/>
</dbReference>
<comment type="catalytic activity">
    <reaction evidence="1">
        <text>ATP + H2O = ADP + phosphate + H(+)</text>
        <dbReference type="Rhea" id="RHEA:13065"/>
        <dbReference type="ChEBI" id="CHEBI:15377"/>
        <dbReference type="ChEBI" id="CHEBI:15378"/>
        <dbReference type="ChEBI" id="CHEBI:30616"/>
        <dbReference type="ChEBI" id="CHEBI:43474"/>
        <dbReference type="ChEBI" id="CHEBI:456216"/>
        <dbReference type="EC" id="5.6.2.3"/>
    </reaction>
</comment>
<dbReference type="GO" id="GO:0006281">
    <property type="term" value="P:DNA repair"/>
    <property type="evidence" value="ECO:0007669"/>
    <property type="project" value="UniProtKB-KW"/>
</dbReference>
<dbReference type="GO" id="GO:0006310">
    <property type="term" value="P:DNA recombination"/>
    <property type="evidence" value="ECO:0007669"/>
    <property type="project" value="UniProtKB-KW"/>
</dbReference>
<gene>
    <name evidence="4" type="ORF">Fcan01_17528</name>
</gene>
<keyword evidence="1" id="KW-0067">ATP-binding</keyword>
<evidence type="ECO:0000313" key="4">
    <source>
        <dbReference type="EMBL" id="OXA47371.1"/>
    </source>
</evidence>
<dbReference type="InterPro" id="IPR010285">
    <property type="entry name" value="DNA_helicase_pif1-like_DEAD"/>
</dbReference>
<keyword evidence="1" id="KW-0233">DNA recombination</keyword>
<dbReference type="AlphaFoldDB" id="A0A226DRQ3"/>
<comment type="cofactor">
    <cofactor evidence="1">
        <name>Mg(2+)</name>
        <dbReference type="ChEBI" id="CHEBI:18420"/>
    </cofactor>
</comment>
<dbReference type="Pfam" id="PF21530">
    <property type="entry name" value="Pif1_2B_dom"/>
    <property type="match status" value="1"/>
</dbReference>
<dbReference type="GO" id="GO:0016887">
    <property type="term" value="F:ATP hydrolysis activity"/>
    <property type="evidence" value="ECO:0007669"/>
    <property type="project" value="RHEA"/>
</dbReference>
<dbReference type="STRING" id="158441.A0A226DRQ3"/>
<comment type="caution">
    <text evidence="4">The sequence shown here is derived from an EMBL/GenBank/DDBJ whole genome shotgun (WGS) entry which is preliminary data.</text>
</comment>
<dbReference type="GO" id="GO:0043139">
    <property type="term" value="F:5'-3' DNA helicase activity"/>
    <property type="evidence" value="ECO:0007669"/>
    <property type="project" value="UniProtKB-EC"/>
</dbReference>
<name>A0A226DRQ3_FOLCA</name>
<evidence type="ECO:0000313" key="5">
    <source>
        <dbReference type="Proteomes" id="UP000198287"/>
    </source>
</evidence>
<protein>
    <recommendedName>
        <fullName evidence="1">ATP-dependent DNA helicase</fullName>
        <ecNumber evidence="1">5.6.2.3</ecNumber>
    </recommendedName>
</protein>
<keyword evidence="5" id="KW-1185">Reference proteome</keyword>
<evidence type="ECO:0000256" key="1">
    <source>
        <dbReference type="RuleBase" id="RU363044"/>
    </source>
</evidence>
<keyword evidence="1" id="KW-0378">Hydrolase</keyword>
<dbReference type="EC" id="5.6.2.3" evidence="1"/>
<dbReference type="InterPro" id="IPR027417">
    <property type="entry name" value="P-loop_NTPase"/>
</dbReference>
<keyword evidence="1" id="KW-0547">Nucleotide-binding</keyword>